<organism evidence="3 4">
    <name type="scientific">Solimonas aquatica</name>
    <dbReference type="NCBI Taxonomy" id="489703"/>
    <lineage>
        <taxon>Bacteria</taxon>
        <taxon>Pseudomonadati</taxon>
        <taxon>Pseudomonadota</taxon>
        <taxon>Gammaproteobacteria</taxon>
        <taxon>Nevskiales</taxon>
        <taxon>Nevskiaceae</taxon>
        <taxon>Solimonas</taxon>
    </lineage>
</organism>
<proteinExistence type="predicted"/>
<dbReference type="OrthoDB" id="9803916at2"/>
<reference evidence="3 4" key="1">
    <citation type="submission" date="2016-10" db="EMBL/GenBank/DDBJ databases">
        <authorList>
            <person name="de Groot N.N."/>
        </authorList>
    </citation>
    <scope>NUCLEOTIDE SEQUENCE [LARGE SCALE GENOMIC DNA]</scope>
    <source>
        <strain evidence="3 4">DSM 25927</strain>
    </source>
</reference>
<protein>
    <submittedName>
        <fullName evidence="3">Ribonuclease Z</fullName>
    </submittedName>
</protein>
<evidence type="ECO:0000256" key="1">
    <source>
        <dbReference type="ARBA" id="ARBA00022801"/>
    </source>
</evidence>
<dbReference type="PANTHER" id="PTHR46018">
    <property type="entry name" value="ZINC PHOSPHODIESTERASE ELAC PROTEIN 1"/>
    <property type="match status" value="1"/>
</dbReference>
<evidence type="ECO:0000259" key="2">
    <source>
        <dbReference type="SMART" id="SM00849"/>
    </source>
</evidence>
<dbReference type="PANTHER" id="PTHR46018:SF2">
    <property type="entry name" value="ZINC PHOSPHODIESTERASE ELAC PROTEIN 1"/>
    <property type="match status" value="1"/>
</dbReference>
<dbReference type="SMART" id="SM00849">
    <property type="entry name" value="Lactamase_B"/>
    <property type="match status" value="1"/>
</dbReference>
<keyword evidence="1" id="KW-0378">Hydrolase</keyword>
<dbReference type="InterPro" id="IPR036866">
    <property type="entry name" value="RibonucZ/Hydroxyglut_hydro"/>
</dbReference>
<dbReference type="SUPFAM" id="SSF56281">
    <property type="entry name" value="Metallo-hydrolase/oxidoreductase"/>
    <property type="match status" value="1"/>
</dbReference>
<dbReference type="InterPro" id="IPR001279">
    <property type="entry name" value="Metallo-B-lactamas"/>
</dbReference>
<dbReference type="EMBL" id="FOFS01000012">
    <property type="protein sequence ID" value="SEQ90644.1"/>
    <property type="molecule type" value="Genomic_DNA"/>
</dbReference>
<gene>
    <name evidence="3" type="ORF">SAMN04488038_11283</name>
</gene>
<dbReference type="CDD" id="cd07719">
    <property type="entry name" value="arylsulfatase_AtsA-like_MBL-fold"/>
    <property type="match status" value="1"/>
</dbReference>
<evidence type="ECO:0000313" key="4">
    <source>
        <dbReference type="Proteomes" id="UP000199233"/>
    </source>
</evidence>
<sequence>MRRASLLLLLPLIVAGVLYALCAPLLEAVTRQRIDANLQRVDARLLDDGRLHVLLCGTAAALPDPDRAGPCTAVLAGGQFILIDAGPGSWRVLDGLNLPLSRLSSVLITHLHSDHIGELGEAIEQSWIAGRKQPLDVYGPPGIEDVLQGFAQVYAHDVGYRVAHHGETYMPGAAAPARAHPLAPPQGTQAQRVFSAGDLEVSVFAVDHAPVDHAYGYRIRYRGRTVVISGDTRPAESVRVNARNADLLLHEALSTRFTERAVQRAAALGQARTAKLAHDVGDYHTTPLQAAQLAQAAGVKELVLTHIFPPLPNALARHLFLEGTREVYSGKLLLGEDGMRFDLSPQE</sequence>
<dbReference type="STRING" id="489703.SAMN04488038_11283"/>
<feature type="domain" description="Metallo-beta-lactamase" evidence="2">
    <location>
        <begin position="68"/>
        <end position="278"/>
    </location>
</feature>
<dbReference type="InterPro" id="IPR044094">
    <property type="entry name" value="AtsA-like_MBL-fold"/>
</dbReference>
<dbReference type="GO" id="GO:0042781">
    <property type="term" value="F:3'-tRNA processing endoribonuclease activity"/>
    <property type="evidence" value="ECO:0007669"/>
    <property type="project" value="TreeGrafter"/>
</dbReference>
<evidence type="ECO:0000313" key="3">
    <source>
        <dbReference type="EMBL" id="SEQ90644.1"/>
    </source>
</evidence>
<dbReference type="AlphaFoldDB" id="A0A1H9JV56"/>
<dbReference type="RefSeq" id="WP_093288036.1">
    <property type="nucleotide sequence ID" value="NZ_FOFS01000012.1"/>
</dbReference>
<dbReference type="Proteomes" id="UP000199233">
    <property type="component" value="Unassembled WGS sequence"/>
</dbReference>
<keyword evidence="4" id="KW-1185">Reference proteome</keyword>
<accession>A0A1H9JV56</accession>
<dbReference type="Gene3D" id="3.60.15.10">
    <property type="entry name" value="Ribonuclease Z/Hydroxyacylglutathione hydrolase-like"/>
    <property type="match status" value="1"/>
</dbReference>
<dbReference type="Pfam" id="PF12706">
    <property type="entry name" value="Lactamase_B_2"/>
    <property type="match status" value="1"/>
</dbReference>
<name>A0A1H9JV56_9GAMM</name>